<name>A0ABX1SXW4_9BIFI</name>
<gene>
    <name evidence="1" type="ORF">G1C94_0604</name>
</gene>
<accession>A0ABX1SXW4</accession>
<keyword evidence="2" id="KW-1185">Reference proteome</keyword>
<dbReference type="EMBL" id="JAAIIJ010000010">
    <property type="protein sequence ID" value="NMN01982.1"/>
    <property type="molecule type" value="Genomic_DNA"/>
</dbReference>
<organism evidence="1 2">
    <name type="scientific">Bifidobacterium panos</name>
    <dbReference type="NCBI Taxonomy" id="2675321"/>
    <lineage>
        <taxon>Bacteria</taxon>
        <taxon>Bacillati</taxon>
        <taxon>Actinomycetota</taxon>
        <taxon>Actinomycetes</taxon>
        <taxon>Bifidobacteriales</taxon>
        <taxon>Bifidobacteriaceae</taxon>
        <taxon>Bifidobacterium</taxon>
    </lineage>
</organism>
<dbReference type="SUPFAM" id="SSF53271">
    <property type="entry name" value="PRTase-like"/>
    <property type="match status" value="1"/>
</dbReference>
<proteinExistence type="predicted"/>
<dbReference type="InterPro" id="IPR029057">
    <property type="entry name" value="PRTase-like"/>
</dbReference>
<dbReference type="RefSeq" id="WP_172144577.1">
    <property type="nucleotide sequence ID" value="NZ_JAAIIJ010000010.1"/>
</dbReference>
<reference evidence="1 2" key="1">
    <citation type="submission" date="2020-02" db="EMBL/GenBank/DDBJ databases">
        <title>Characterization of phylogenetic diversity of novel bifidobacterial species isolated in Czech ZOOs.</title>
        <authorList>
            <person name="Lugli G.A."/>
            <person name="Vera N.B."/>
            <person name="Ventura M."/>
        </authorList>
    </citation>
    <scope>NUCLEOTIDE SEQUENCE [LARGE SCALE GENOMIC DNA]</scope>
    <source>
        <strain evidence="1 2">DSM 109963</strain>
    </source>
</reference>
<sequence>MSAPQHVSNNRRLELAKAERMGSYARGVIYHSKFGHVCSVCAGPKKAEYELCAACDDEARQASSLPSGGFALADGVRFGHYAYKGEQMYRVMQGYKSAADPAASDYQTDVKYIAADALVVHYSCIKRFAGSMPTAWATIPSTQSSRNYGKPHVLTNLVRPFMARLGIPQLRLTANTDKAHNRINPQVFSLSSESQQLNLAHVLLIEDSWTSGATVQSAVAMLRGHGAARITVYCIARIIDLDWIEGNLGSDVANGFRHLEYRDCCPWLLCQHPV</sequence>
<protein>
    <recommendedName>
        <fullName evidence="3">Phosphoribosyltransferase</fullName>
    </recommendedName>
</protein>
<evidence type="ECO:0000313" key="2">
    <source>
        <dbReference type="Proteomes" id="UP000553756"/>
    </source>
</evidence>
<dbReference type="CDD" id="cd06223">
    <property type="entry name" value="PRTases_typeI"/>
    <property type="match status" value="1"/>
</dbReference>
<evidence type="ECO:0000313" key="1">
    <source>
        <dbReference type="EMBL" id="NMN01982.1"/>
    </source>
</evidence>
<dbReference type="Gene3D" id="3.40.50.2020">
    <property type="match status" value="1"/>
</dbReference>
<dbReference type="Proteomes" id="UP000553756">
    <property type="component" value="Unassembled WGS sequence"/>
</dbReference>
<evidence type="ECO:0008006" key="3">
    <source>
        <dbReference type="Google" id="ProtNLM"/>
    </source>
</evidence>
<comment type="caution">
    <text evidence="1">The sequence shown here is derived from an EMBL/GenBank/DDBJ whole genome shotgun (WGS) entry which is preliminary data.</text>
</comment>
<dbReference type="InterPro" id="IPR000836">
    <property type="entry name" value="PRTase_dom"/>
</dbReference>